<protein>
    <recommendedName>
        <fullName evidence="3">PA14 domain-containing protein</fullName>
    </recommendedName>
</protein>
<proteinExistence type="predicted"/>
<dbReference type="SUPFAM" id="SSF63829">
    <property type="entry name" value="Calcium-dependent phosphotriesterase"/>
    <property type="match status" value="1"/>
</dbReference>
<dbReference type="PANTHER" id="PTHR24104:SF25">
    <property type="entry name" value="PROTEIN LIN-41"/>
    <property type="match status" value="1"/>
</dbReference>
<feature type="domain" description="PA14" evidence="3">
    <location>
        <begin position="525"/>
        <end position="695"/>
    </location>
</feature>
<name>A0A813IJN1_POLGL</name>
<feature type="repeat" description="NHL" evidence="2">
    <location>
        <begin position="284"/>
        <end position="327"/>
    </location>
</feature>
<dbReference type="GO" id="GO:0008270">
    <property type="term" value="F:zinc ion binding"/>
    <property type="evidence" value="ECO:0007669"/>
    <property type="project" value="UniProtKB-KW"/>
</dbReference>
<dbReference type="InterPro" id="IPR011042">
    <property type="entry name" value="6-blade_b-propeller_TolB-like"/>
</dbReference>
<feature type="repeat" description="NHL" evidence="2">
    <location>
        <begin position="354"/>
        <end position="391"/>
    </location>
</feature>
<sequence length="1106" mass="117358">MADFRAFHGTSLLTALLVCASFSILVVPAADLKFADLKAIGRLLAGGIGSTDCTVSGTHALHLGNPVDVATGLGGDVFVLDKDCARVTQVSVSGSSIGGGTVVAGGSQGGFTNNLLDPEALSFDESTGLLYIADTINQRVIRWTPGGIDGVLLVEGNGHPTVGDLAYPVGVWVQDGILFVSEELNHRIQMFELATCCANQASAVAQILFGCPELIPPAVPPAICSKGYDLKRLRAPSRITMSPSGEFFVADTYNHRVLRFHINDTRANPEHEFSNVTTVMQVVAGTTGIAGCRPEQLNHPAGVAVDSDGYLYVADTGNHRVQKFAVQVGDRVGLTVAGDCCCRNLDALGEPVGGSDLSQLNGPKGLAIESTTGALIVVDAGNRRVLAFGGVGHEVRSSPGSSCGYGVSCNIRLFGDVATNAKLSQILVVRRDKYYDPSNPLQSPCGNFNCSIAHWPGLTNPQRVGGAFLDTFPLGMPQGPPSTSDSGLGEYALCWAEMPNTPCVGLGCKGENNCSNSSSWLCGGAQPMGLWRKLWWDVPGNTVSDLQGWPAFPDSPQIIETVQKLEGPISYGDHYGQQFYGLFAAPLTGMYTFHVTSDMNSELRISSDFNDTVGKVVAFISQSSVWVQNGFPRVGYAPGPDSWTSFSTQSGTYAMEAGQLYWFEVLHKEGTGDDFLRAGVTLPNGTVFKPLPATLFSGIECKEGFPEGLAVVHDCHGRTTGQSCTAQCQGGWIGDQQTFICDGVGRFHGKEPVCRSVNCEEYSLEVGSLYMHGVWKQVDCTNMGEGDCGQQLGPWAGPGNCVARVATRGSSCLDFCASRGRSCVKSTSDTSSCSLSQPGQVFEMPTDSDCKVARNEQVCVCAGPFSASTASCLLSAWCDQGLMTSGGHSLAVHFDAHDDVVVADTVRGVVVRWTGPRYEVVAGGRGAGNALNQLSGPTGLYFVNGTPSILYIADTENHRIVKWTEGSASGEVVFGSGSTGQSLSQLRYPIGVYIGQNGTLYVIDYGNARFLQVPSGTQTGELMQTAEAFNLPIMPTTAAHSFFDGLGSFYSVDYGARLLKVCVRTLTCSFADCRDVNYLGVYGPSCGCIEDHSNCFEAYKRCLEVP</sequence>
<dbReference type="InterPro" id="IPR001258">
    <property type="entry name" value="NHL_repeat"/>
</dbReference>
<organism evidence="4 5">
    <name type="scientific">Polarella glacialis</name>
    <name type="common">Dinoflagellate</name>
    <dbReference type="NCBI Taxonomy" id="89957"/>
    <lineage>
        <taxon>Eukaryota</taxon>
        <taxon>Sar</taxon>
        <taxon>Alveolata</taxon>
        <taxon>Dinophyceae</taxon>
        <taxon>Suessiales</taxon>
        <taxon>Suessiaceae</taxon>
        <taxon>Polarella</taxon>
    </lineage>
</organism>
<dbReference type="Gene3D" id="2.120.10.30">
    <property type="entry name" value="TolB, C-terminal domain"/>
    <property type="match status" value="3"/>
</dbReference>
<comment type="caution">
    <text evidence="4">The sequence shown here is derived from an EMBL/GenBank/DDBJ whole genome shotgun (WGS) entry which is preliminary data.</text>
</comment>
<accession>A0A813IJN1</accession>
<dbReference type="InterPro" id="IPR037524">
    <property type="entry name" value="PA14/GLEYA"/>
</dbReference>
<dbReference type="AlphaFoldDB" id="A0A813IJN1"/>
<reference evidence="4" key="1">
    <citation type="submission" date="2021-02" db="EMBL/GenBank/DDBJ databases">
        <authorList>
            <person name="Dougan E. K."/>
            <person name="Rhodes N."/>
            <person name="Thang M."/>
            <person name="Chan C."/>
        </authorList>
    </citation>
    <scope>NUCLEOTIDE SEQUENCE</scope>
</reference>
<dbReference type="InterPro" id="IPR050952">
    <property type="entry name" value="TRIM-NHL_E3_ligases"/>
</dbReference>
<evidence type="ECO:0000313" key="4">
    <source>
        <dbReference type="EMBL" id="CAE8651566.1"/>
    </source>
</evidence>
<dbReference type="SUPFAM" id="SSF63825">
    <property type="entry name" value="YWTD domain"/>
    <property type="match status" value="1"/>
</dbReference>
<dbReference type="CDD" id="cd05819">
    <property type="entry name" value="NHL"/>
    <property type="match status" value="1"/>
</dbReference>
<gene>
    <name evidence="4" type="ORF">PGLA2088_LOCUS9101</name>
</gene>
<dbReference type="Pfam" id="PF01436">
    <property type="entry name" value="NHL"/>
    <property type="match status" value="2"/>
</dbReference>
<evidence type="ECO:0000256" key="1">
    <source>
        <dbReference type="ARBA" id="ARBA00022737"/>
    </source>
</evidence>
<dbReference type="PANTHER" id="PTHR24104">
    <property type="entry name" value="E3 UBIQUITIN-PROTEIN LIGASE NHLRC1-RELATED"/>
    <property type="match status" value="1"/>
</dbReference>
<evidence type="ECO:0000313" key="5">
    <source>
        <dbReference type="Proteomes" id="UP000626109"/>
    </source>
</evidence>
<dbReference type="PROSITE" id="PS51125">
    <property type="entry name" value="NHL"/>
    <property type="match status" value="2"/>
</dbReference>
<evidence type="ECO:0000259" key="3">
    <source>
        <dbReference type="PROSITE" id="PS51820"/>
    </source>
</evidence>
<dbReference type="PROSITE" id="PS51820">
    <property type="entry name" value="PA14"/>
    <property type="match status" value="1"/>
</dbReference>
<dbReference type="EMBL" id="CAJNNW010009956">
    <property type="protein sequence ID" value="CAE8651566.1"/>
    <property type="molecule type" value="Genomic_DNA"/>
</dbReference>
<evidence type="ECO:0000256" key="2">
    <source>
        <dbReference type="PROSITE-ProRule" id="PRU00504"/>
    </source>
</evidence>
<dbReference type="Proteomes" id="UP000626109">
    <property type="component" value="Unassembled WGS sequence"/>
</dbReference>
<keyword evidence="1" id="KW-0677">Repeat</keyword>